<dbReference type="AlphaFoldDB" id="A0A9D4N436"/>
<name>A0A9D4N436_DREPO</name>
<keyword evidence="2" id="KW-0472">Membrane</keyword>
<dbReference type="PANTHER" id="PTHR10794">
    <property type="entry name" value="ABHYDROLASE DOMAIN-CONTAINING PROTEIN"/>
    <property type="match status" value="1"/>
</dbReference>
<evidence type="ECO:0000313" key="4">
    <source>
        <dbReference type="EMBL" id="KAH3887440.1"/>
    </source>
</evidence>
<comment type="caution">
    <text evidence="4">The sequence shown here is derived from an EMBL/GenBank/DDBJ whole genome shotgun (WGS) entry which is preliminary data.</text>
</comment>
<dbReference type="EMBL" id="JAIWYP010000001">
    <property type="protein sequence ID" value="KAH3887440.1"/>
    <property type="molecule type" value="Genomic_DNA"/>
</dbReference>
<evidence type="ECO:0000256" key="2">
    <source>
        <dbReference type="SAM" id="Phobius"/>
    </source>
</evidence>
<evidence type="ECO:0000256" key="1">
    <source>
        <dbReference type="ARBA" id="ARBA00010884"/>
    </source>
</evidence>
<dbReference type="Pfam" id="PF00561">
    <property type="entry name" value="Abhydrolase_1"/>
    <property type="match status" value="1"/>
</dbReference>
<accession>A0A9D4N436</accession>
<dbReference type="InterPro" id="IPR000073">
    <property type="entry name" value="AB_hydrolase_1"/>
</dbReference>
<dbReference type="GO" id="GO:0047372">
    <property type="term" value="F:monoacylglycerol lipase activity"/>
    <property type="evidence" value="ECO:0007669"/>
    <property type="project" value="TreeGrafter"/>
</dbReference>
<dbReference type="InterPro" id="IPR050960">
    <property type="entry name" value="AB_hydrolase_4_sf"/>
</dbReference>
<gene>
    <name evidence="4" type="ORF">DPMN_011457</name>
</gene>
<organism evidence="4 5">
    <name type="scientific">Dreissena polymorpha</name>
    <name type="common">Zebra mussel</name>
    <name type="synonym">Mytilus polymorpha</name>
    <dbReference type="NCBI Taxonomy" id="45954"/>
    <lineage>
        <taxon>Eukaryota</taxon>
        <taxon>Metazoa</taxon>
        <taxon>Spiralia</taxon>
        <taxon>Lophotrochozoa</taxon>
        <taxon>Mollusca</taxon>
        <taxon>Bivalvia</taxon>
        <taxon>Autobranchia</taxon>
        <taxon>Heteroconchia</taxon>
        <taxon>Euheterodonta</taxon>
        <taxon>Imparidentia</taxon>
        <taxon>Neoheterodontei</taxon>
        <taxon>Myida</taxon>
        <taxon>Dreissenoidea</taxon>
        <taxon>Dreissenidae</taxon>
        <taxon>Dreissena</taxon>
    </lineage>
</organism>
<dbReference type="SUPFAM" id="SSF53474">
    <property type="entry name" value="alpha/beta-Hydrolases"/>
    <property type="match status" value="1"/>
</dbReference>
<keyword evidence="2" id="KW-0812">Transmembrane</keyword>
<feature type="transmembrane region" description="Helical" evidence="2">
    <location>
        <begin position="12"/>
        <end position="36"/>
    </location>
</feature>
<evidence type="ECO:0000313" key="5">
    <source>
        <dbReference type="Proteomes" id="UP000828390"/>
    </source>
</evidence>
<keyword evidence="2" id="KW-1133">Transmembrane helix</keyword>
<dbReference type="OrthoDB" id="247542at2759"/>
<dbReference type="Proteomes" id="UP000828390">
    <property type="component" value="Unassembled WGS sequence"/>
</dbReference>
<reference evidence="4" key="1">
    <citation type="journal article" date="2019" name="bioRxiv">
        <title>The Genome of the Zebra Mussel, Dreissena polymorpha: A Resource for Invasive Species Research.</title>
        <authorList>
            <person name="McCartney M.A."/>
            <person name="Auch B."/>
            <person name="Kono T."/>
            <person name="Mallez S."/>
            <person name="Zhang Y."/>
            <person name="Obille A."/>
            <person name="Becker A."/>
            <person name="Abrahante J.E."/>
            <person name="Garbe J."/>
            <person name="Badalamenti J.P."/>
            <person name="Herman A."/>
            <person name="Mangelson H."/>
            <person name="Liachko I."/>
            <person name="Sullivan S."/>
            <person name="Sone E.D."/>
            <person name="Koren S."/>
            <person name="Silverstein K.A.T."/>
            <person name="Beckman K.B."/>
            <person name="Gohl D.M."/>
        </authorList>
    </citation>
    <scope>NUCLEOTIDE SEQUENCE</scope>
    <source>
        <strain evidence="4">Duluth1</strain>
        <tissue evidence="4">Whole animal</tissue>
    </source>
</reference>
<protein>
    <recommendedName>
        <fullName evidence="3">AB hydrolase-1 domain-containing protein</fullName>
    </recommendedName>
</protein>
<sequence>MIYRYRPCVACQLEMVILCLFSSLKSFILIIIRWGLCLYVACKRPFDFFHMKDIIPKLHSRKSSLAIHLVRRRGFLSRPFRPPWFLRNGYMQTLLGLLNTPNADVSFRREYIRSGKGVVAIDWLAIDEQIELRRNSPIILMFPRLTGDALSVAALCIQAAKRGFRPVVFNRRGHGNSLLTSPKLTSTGDPSDAREVITYILECYPFVPLLGVGIGAGCATLFSYLGEYGSSSQIKAAVCISPSYDNTEKFFEQIPKLYELILLISLKRMLLNYWKALHKVIDIKAVILRAWTLKEFDYHVYCKMYGIEAFEAFWKRNDPMRDVDDIAVPVLCVNSMDDCVSVHENIPLDVFRLYPNLFLVMLDKGGHCAFMENVKGTSYADNMTLTFLEGVLEFFSNSRYWFK</sequence>
<dbReference type="InterPro" id="IPR029058">
    <property type="entry name" value="AB_hydrolase_fold"/>
</dbReference>
<reference evidence="4" key="2">
    <citation type="submission" date="2020-11" db="EMBL/GenBank/DDBJ databases">
        <authorList>
            <person name="McCartney M.A."/>
            <person name="Auch B."/>
            <person name="Kono T."/>
            <person name="Mallez S."/>
            <person name="Becker A."/>
            <person name="Gohl D.M."/>
            <person name="Silverstein K.A.T."/>
            <person name="Koren S."/>
            <person name="Bechman K.B."/>
            <person name="Herman A."/>
            <person name="Abrahante J.E."/>
            <person name="Garbe J."/>
        </authorList>
    </citation>
    <scope>NUCLEOTIDE SEQUENCE</scope>
    <source>
        <strain evidence="4">Duluth1</strain>
        <tissue evidence="4">Whole animal</tissue>
    </source>
</reference>
<dbReference type="PANTHER" id="PTHR10794:SF93">
    <property type="entry name" value="SERINE AMINOPEPTIDASE S33 DOMAIN-CONTAINING PROTEIN"/>
    <property type="match status" value="1"/>
</dbReference>
<evidence type="ECO:0000259" key="3">
    <source>
        <dbReference type="Pfam" id="PF00561"/>
    </source>
</evidence>
<keyword evidence="5" id="KW-1185">Reference proteome</keyword>
<dbReference type="PIRSF" id="PIRSF005211">
    <property type="entry name" value="Ab_hydro_YheT"/>
    <property type="match status" value="1"/>
</dbReference>
<dbReference type="InterPro" id="IPR012020">
    <property type="entry name" value="ABHD4"/>
</dbReference>
<dbReference type="GO" id="GO:0034338">
    <property type="term" value="F:short-chain carboxylesterase activity"/>
    <property type="evidence" value="ECO:0007669"/>
    <property type="project" value="TreeGrafter"/>
</dbReference>
<proteinExistence type="inferred from homology"/>
<feature type="domain" description="AB hydrolase-1" evidence="3">
    <location>
        <begin position="139"/>
        <end position="373"/>
    </location>
</feature>
<comment type="similarity">
    <text evidence="1">Belongs to the AB hydrolase superfamily. AB hydrolase 4 family.</text>
</comment>
<dbReference type="Gene3D" id="3.40.50.1820">
    <property type="entry name" value="alpha/beta hydrolase"/>
    <property type="match status" value="1"/>
</dbReference>